<organism evidence="2 3">
    <name type="scientific">Nostocoides australiense Ben110</name>
    <dbReference type="NCBI Taxonomy" id="1193182"/>
    <lineage>
        <taxon>Bacteria</taxon>
        <taxon>Bacillati</taxon>
        <taxon>Actinomycetota</taxon>
        <taxon>Actinomycetes</taxon>
        <taxon>Micrococcales</taxon>
        <taxon>Intrasporangiaceae</taxon>
        <taxon>Nostocoides</taxon>
    </lineage>
</organism>
<evidence type="ECO:0000256" key="1">
    <source>
        <dbReference type="ARBA" id="ARBA00022679"/>
    </source>
</evidence>
<evidence type="ECO:0000313" key="2">
    <source>
        <dbReference type="EMBL" id="CCH72242.1"/>
    </source>
</evidence>
<dbReference type="Gene3D" id="3.40.50.300">
    <property type="entry name" value="P-loop containing nucleotide triphosphate hydrolases"/>
    <property type="match status" value="1"/>
</dbReference>
<dbReference type="OrthoDB" id="9777890at2"/>
<evidence type="ECO:0000313" key="3">
    <source>
        <dbReference type="Proteomes" id="UP000035763"/>
    </source>
</evidence>
<dbReference type="AlphaFoldDB" id="W6JTS5"/>
<dbReference type="Proteomes" id="UP000035763">
    <property type="component" value="Unassembled WGS sequence"/>
</dbReference>
<dbReference type="EMBL" id="CAJA01000054">
    <property type="protein sequence ID" value="CCH72242.1"/>
    <property type="molecule type" value="Genomic_DNA"/>
</dbReference>
<dbReference type="Pfam" id="PF13469">
    <property type="entry name" value="Sulfotransfer_3"/>
    <property type="match status" value="1"/>
</dbReference>
<keyword evidence="1 2" id="KW-0808">Transferase</keyword>
<dbReference type="InterPro" id="IPR026634">
    <property type="entry name" value="TPST-like"/>
</dbReference>
<keyword evidence="3" id="KW-1185">Reference proteome</keyword>
<name>W6JTS5_9MICO</name>
<dbReference type="GO" id="GO:0008476">
    <property type="term" value="F:protein-tyrosine sulfotransferase activity"/>
    <property type="evidence" value="ECO:0007669"/>
    <property type="project" value="InterPro"/>
</dbReference>
<accession>W6JTS5</accession>
<sequence>MPLRARTVEGRLVIVTSDARPQPPLFIVGAPRSGTSLVYRALALHPDASWINNYQRRLPGVSALAVLNRLGARRLDQRRAVWFGASGDNAYRYNTSRSLAERFFPQPVEGEPVFEHCDVPEAWDGSPVTDKQRRLPGLLARTTGRSGGRVLLSKRIGHNRRIGLLHKLIPQARFLDVTRDGRAVAYSLSRVDWWPEMPVWWWDDRTPQEWAAEGKDPLELCARHWVEETRVIEEGLASVPAGSVLRIRYEDLVADPSRVLGEVAAFAGLDPDNAVWQAELSKISFPDKNAAWNAEIPAEQRAALAVMDDQLNTMGYR</sequence>
<dbReference type="PANTHER" id="PTHR12788:SF10">
    <property type="entry name" value="PROTEIN-TYROSINE SULFOTRANSFERASE"/>
    <property type="match status" value="1"/>
</dbReference>
<dbReference type="PANTHER" id="PTHR12788">
    <property type="entry name" value="PROTEIN-TYROSINE SULFOTRANSFERASE 2"/>
    <property type="match status" value="1"/>
</dbReference>
<proteinExistence type="predicted"/>
<dbReference type="SUPFAM" id="SSF52540">
    <property type="entry name" value="P-loop containing nucleoside triphosphate hydrolases"/>
    <property type="match status" value="1"/>
</dbReference>
<protein>
    <submittedName>
        <fullName evidence="2">Putative Sulfotransferase</fullName>
    </submittedName>
</protein>
<gene>
    <name evidence="2" type="ORF">BN11_1470006</name>
</gene>
<dbReference type="InterPro" id="IPR027417">
    <property type="entry name" value="P-loop_NTPase"/>
</dbReference>
<comment type="caution">
    <text evidence="2">The sequence shown here is derived from an EMBL/GenBank/DDBJ whole genome shotgun (WGS) entry which is preliminary data.</text>
</comment>
<reference evidence="2 3" key="1">
    <citation type="journal article" date="2013" name="ISME J.">
        <title>A metabolic model for members of the genus Tetrasphaera involved in enhanced biological phosphorus removal.</title>
        <authorList>
            <person name="Kristiansen R."/>
            <person name="Nguyen H.T.T."/>
            <person name="Saunders A.M."/>
            <person name="Nielsen J.L."/>
            <person name="Wimmer R."/>
            <person name="Le V.Q."/>
            <person name="McIlroy S.J."/>
            <person name="Petrovski S."/>
            <person name="Seviour R.J."/>
            <person name="Calteau A."/>
            <person name="Nielsen K.L."/>
            <person name="Nielsen P.H."/>
        </authorList>
    </citation>
    <scope>NUCLEOTIDE SEQUENCE [LARGE SCALE GENOMIC DNA]</scope>
    <source>
        <strain evidence="2 3">Ben110</strain>
    </source>
</reference>
<dbReference type="STRING" id="1193182.BN11_1470006"/>